<evidence type="ECO:0000313" key="6">
    <source>
        <dbReference type="EMBL" id="KAK8083813.1"/>
    </source>
</evidence>
<reference evidence="6 7" key="1">
    <citation type="submission" date="2023-01" db="EMBL/GenBank/DDBJ databases">
        <title>Analysis of 21 Apiospora genomes using comparative genomics revels a genus with tremendous synthesis potential of carbohydrate active enzymes and secondary metabolites.</title>
        <authorList>
            <person name="Sorensen T."/>
        </authorList>
    </citation>
    <scope>NUCLEOTIDE SEQUENCE [LARGE SCALE GENOMIC DNA]</scope>
    <source>
        <strain evidence="6 7">CBS 83171</strain>
    </source>
</reference>
<feature type="repeat" description="ANK" evidence="3">
    <location>
        <begin position="441"/>
        <end position="473"/>
    </location>
</feature>
<feature type="repeat" description="ANK" evidence="3">
    <location>
        <begin position="343"/>
        <end position="375"/>
    </location>
</feature>
<keyword evidence="7" id="KW-1185">Reference proteome</keyword>
<feature type="repeat" description="ANK" evidence="3">
    <location>
        <begin position="474"/>
        <end position="506"/>
    </location>
</feature>
<name>A0ABR1WK26_9PEZI</name>
<evidence type="ECO:0000256" key="2">
    <source>
        <dbReference type="ARBA" id="ARBA00023043"/>
    </source>
</evidence>
<evidence type="ECO:0000256" key="1">
    <source>
        <dbReference type="ARBA" id="ARBA00022737"/>
    </source>
</evidence>
<feature type="region of interest" description="Disordered" evidence="4">
    <location>
        <begin position="692"/>
        <end position="712"/>
    </location>
</feature>
<keyword evidence="2 3" id="KW-0040">ANK repeat</keyword>
<dbReference type="Proteomes" id="UP001446871">
    <property type="component" value="Unassembled WGS sequence"/>
</dbReference>
<gene>
    <name evidence="6" type="ORF">PG996_002594</name>
</gene>
<dbReference type="Pfam" id="PF12796">
    <property type="entry name" value="Ank_2"/>
    <property type="match status" value="1"/>
</dbReference>
<protein>
    <recommendedName>
        <fullName evidence="5">Nephrocystin 3-like N-terminal domain-containing protein</fullName>
    </recommendedName>
</protein>
<dbReference type="InterPro" id="IPR050776">
    <property type="entry name" value="Ank_Repeat/CDKN_Inhibitor"/>
</dbReference>
<dbReference type="EMBL" id="JAQQWM010000001">
    <property type="protein sequence ID" value="KAK8083813.1"/>
    <property type="molecule type" value="Genomic_DNA"/>
</dbReference>
<dbReference type="Gene3D" id="1.25.40.20">
    <property type="entry name" value="Ankyrin repeat-containing domain"/>
    <property type="match status" value="1"/>
</dbReference>
<dbReference type="InterPro" id="IPR036770">
    <property type="entry name" value="Ankyrin_rpt-contain_sf"/>
</dbReference>
<feature type="repeat" description="ANK" evidence="3">
    <location>
        <begin position="375"/>
        <end position="407"/>
    </location>
</feature>
<dbReference type="PROSITE" id="PS50088">
    <property type="entry name" value="ANK_REPEAT"/>
    <property type="match status" value="7"/>
</dbReference>
<dbReference type="SUPFAM" id="SSF48403">
    <property type="entry name" value="Ankyrin repeat"/>
    <property type="match status" value="1"/>
</dbReference>
<dbReference type="InterPro" id="IPR002110">
    <property type="entry name" value="Ankyrin_rpt"/>
</dbReference>
<feature type="compositionally biased region" description="Acidic residues" evidence="4">
    <location>
        <begin position="743"/>
        <end position="754"/>
    </location>
</feature>
<accession>A0ABR1WK26</accession>
<sequence length="864" mass="94674">MAEAPDITDFAATVAKAIRLANARLERLQTLSEPSIAFINTLAGLIQSLSAFEEQVLVHGGDDAKLECLQDLTPMIGSCLKALTATDAPNPGSPRTEPVHGLESERCLPRAMAILETTIQVFESATPTVAQPVAGNPSLRKQLLESLKFDQMGIQEVNIPTPHQTMCDWCLESTEYLEWSRPVTAGGTCGLLFIEGMPRIGISPLMKLLVTNARRVGSHDAVISHFFHHMQLGFGLENSADGMFRTLLYQLLTQLPDLQDTLDHSQLREDFPGWTVNSPASIFKAALMRLGKSSLVCFIDSIDVHQKHSRWDLVAFFESLVVIAASKGIRFQMDFLGPHSLDGKLLPLHEAAKSGNEEIARQRSENGDDVNADSRGEYTLHEAVRCDRKDLVIALLQSGAAINASDDTGLTPLHEASFFGFLNVTSVLLAFGADIDARDEAGQTPLHKAVQSATPEIALFLVDMGADIEARDEAGQTPPHKAVQSDRLDVANIFLERDADIEARDEAGQTPLHKAVQSARLEVTNELLKIGADVNSVDSRGWSAVQYASEGGYTGIIRLLIDFGAPQSASNSLGQTPMNGSGEELDSDNSGSDIESVISTVFSDISSNSSSSLLSVVPQLAILELATFLWEDSELRSLFESANDKVGQGRFIRNCRRLLGRFGQSLRAEATSDLQHQLAIFVRRRAGQTAIELGEQLTSTERPREDKTPLPENSALFNRWLESQAFIKPEASGAERNIFQEQNNDDNTDYDSDDQLSRPDSDEADNANLFPSTALGAVKEFLISSQALSELRNALRQWLDSERVKKKTREEEPELDLLQHKEHGFGGPYPHYGAHFRKGKPGYFGDVAAVHCYGKRFQAIIVTS</sequence>
<dbReference type="InterPro" id="IPR056884">
    <property type="entry name" value="NPHP3-like_N"/>
</dbReference>
<feature type="domain" description="Nephrocystin 3-like N-terminal" evidence="5">
    <location>
        <begin position="166"/>
        <end position="320"/>
    </location>
</feature>
<dbReference type="PANTHER" id="PTHR24201:SF16">
    <property type="entry name" value="ANKYRIN-1-LIKE-RELATED"/>
    <property type="match status" value="1"/>
</dbReference>
<dbReference type="Pfam" id="PF13857">
    <property type="entry name" value="Ank_5"/>
    <property type="match status" value="1"/>
</dbReference>
<feature type="region of interest" description="Disordered" evidence="4">
    <location>
        <begin position="741"/>
        <end position="768"/>
    </location>
</feature>
<evidence type="ECO:0000256" key="3">
    <source>
        <dbReference type="PROSITE-ProRule" id="PRU00023"/>
    </source>
</evidence>
<dbReference type="SMART" id="SM00248">
    <property type="entry name" value="ANK"/>
    <property type="match status" value="7"/>
</dbReference>
<feature type="repeat" description="ANK" evidence="3">
    <location>
        <begin position="540"/>
        <end position="572"/>
    </location>
</feature>
<dbReference type="PANTHER" id="PTHR24201">
    <property type="entry name" value="ANK_REP_REGION DOMAIN-CONTAINING PROTEIN"/>
    <property type="match status" value="1"/>
</dbReference>
<evidence type="ECO:0000259" key="5">
    <source>
        <dbReference type="Pfam" id="PF24883"/>
    </source>
</evidence>
<feature type="repeat" description="ANK" evidence="3">
    <location>
        <begin position="507"/>
        <end position="539"/>
    </location>
</feature>
<feature type="repeat" description="ANK" evidence="3">
    <location>
        <begin position="408"/>
        <end position="440"/>
    </location>
</feature>
<evidence type="ECO:0000313" key="7">
    <source>
        <dbReference type="Proteomes" id="UP001446871"/>
    </source>
</evidence>
<comment type="caution">
    <text evidence="6">The sequence shown here is derived from an EMBL/GenBank/DDBJ whole genome shotgun (WGS) entry which is preliminary data.</text>
</comment>
<keyword evidence="1" id="KW-0677">Repeat</keyword>
<feature type="region of interest" description="Disordered" evidence="4">
    <location>
        <begin position="571"/>
        <end position="591"/>
    </location>
</feature>
<evidence type="ECO:0000256" key="4">
    <source>
        <dbReference type="SAM" id="MobiDB-lite"/>
    </source>
</evidence>
<dbReference type="PROSITE" id="PS50297">
    <property type="entry name" value="ANK_REP_REGION"/>
    <property type="match status" value="5"/>
</dbReference>
<dbReference type="Pfam" id="PF24883">
    <property type="entry name" value="NPHP3_N"/>
    <property type="match status" value="1"/>
</dbReference>
<organism evidence="6 7">
    <name type="scientific">Apiospora saccharicola</name>
    <dbReference type="NCBI Taxonomy" id="335842"/>
    <lineage>
        <taxon>Eukaryota</taxon>
        <taxon>Fungi</taxon>
        <taxon>Dikarya</taxon>
        <taxon>Ascomycota</taxon>
        <taxon>Pezizomycotina</taxon>
        <taxon>Sordariomycetes</taxon>
        <taxon>Xylariomycetidae</taxon>
        <taxon>Amphisphaeriales</taxon>
        <taxon>Apiosporaceae</taxon>
        <taxon>Apiospora</taxon>
    </lineage>
</organism>
<proteinExistence type="predicted"/>